<sequence>MRIKQSISAPMFTYSAGMTFEQVVDAAVDIGYAGVEVWGCDDVEFPKQCELIHSKGLRMTSFIGTSAPLNYPAVRDEAVATMTKCIDTAAKFDVPGLICLCGDRREGISDQQGIEDTAETLKAAAPHAEKMGVTLNLELLNSKVDHIGYQCDCTTWAVEVVRRVNSPQVKILYDIYHLAIMEGDLIRTIRENIEWFGHFHTAGNPGRHEIDDSQELNYTAICRAIAETDYDGYVAHEFSPTGDPIAALKDAFARCDVG</sequence>
<gene>
    <name evidence="3" type="ORF">LCGC14_0418890</name>
</gene>
<dbReference type="InterPro" id="IPR050417">
    <property type="entry name" value="Sugar_Epim/Isomerase"/>
</dbReference>
<evidence type="ECO:0000256" key="1">
    <source>
        <dbReference type="ARBA" id="ARBA00023235"/>
    </source>
</evidence>
<name>A0A0F9VDK9_9ZZZZ</name>
<evidence type="ECO:0000259" key="2">
    <source>
        <dbReference type="Pfam" id="PF01261"/>
    </source>
</evidence>
<dbReference type="Gene3D" id="3.20.20.150">
    <property type="entry name" value="Divalent-metal-dependent TIM barrel enzymes"/>
    <property type="match status" value="1"/>
</dbReference>
<reference evidence="3" key="1">
    <citation type="journal article" date="2015" name="Nature">
        <title>Complex archaea that bridge the gap between prokaryotes and eukaryotes.</title>
        <authorList>
            <person name="Spang A."/>
            <person name="Saw J.H."/>
            <person name="Jorgensen S.L."/>
            <person name="Zaremba-Niedzwiedzka K."/>
            <person name="Martijn J."/>
            <person name="Lind A.E."/>
            <person name="van Eijk R."/>
            <person name="Schleper C."/>
            <person name="Guy L."/>
            <person name="Ettema T.J."/>
        </authorList>
    </citation>
    <scope>NUCLEOTIDE SEQUENCE</scope>
</reference>
<dbReference type="PIRSF" id="PIRSF006241">
    <property type="entry name" value="HyI"/>
    <property type="match status" value="1"/>
</dbReference>
<dbReference type="AlphaFoldDB" id="A0A0F9VDK9"/>
<dbReference type="InterPro" id="IPR036237">
    <property type="entry name" value="Xyl_isomerase-like_sf"/>
</dbReference>
<dbReference type="Pfam" id="PF01261">
    <property type="entry name" value="AP_endonuc_2"/>
    <property type="match status" value="1"/>
</dbReference>
<dbReference type="InterPro" id="IPR026040">
    <property type="entry name" value="HyI-like"/>
</dbReference>
<keyword evidence="1" id="KW-0413">Isomerase</keyword>
<dbReference type="GO" id="GO:0016853">
    <property type="term" value="F:isomerase activity"/>
    <property type="evidence" value="ECO:0007669"/>
    <property type="project" value="UniProtKB-KW"/>
</dbReference>
<dbReference type="SUPFAM" id="SSF51658">
    <property type="entry name" value="Xylose isomerase-like"/>
    <property type="match status" value="1"/>
</dbReference>
<dbReference type="InterPro" id="IPR013022">
    <property type="entry name" value="Xyl_isomerase-like_TIM-brl"/>
</dbReference>
<organism evidence="3">
    <name type="scientific">marine sediment metagenome</name>
    <dbReference type="NCBI Taxonomy" id="412755"/>
    <lineage>
        <taxon>unclassified sequences</taxon>
        <taxon>metagenomes</taxon>
        <taxon>ecological metagenomes</taxon>
    </lineage>
</organism>
<feature type="domain" description="Xylose isomerase-like TIM barrel" evidence="2">
    <location>
        <begin position="24"/>
        <end position="248"/>
    </location>
</feature>
<accession>A0A0F9VDK9</accession>
<dbReference type="EMBL" id="LAZR01000379">
    <property type="protein sequence ID" value="KKN71661.1"/>
    <property type="molecule type" value="Genomic_DNA"/>
</dbReference>
<protein>
    <recommendedName>
        <fullName evidence="2">Xylose isomerase-like TIM barrel domain-containing protein</fullName>
    </recommendedName>
</protein>
<evidence type="ECO:0000313" key="3">
    <source>
        <dbReference type="EMBL" id="KKN71661.1"/>
    </source>
</evidence>
<dbReference type="PANTHER" id="PTHR43489">
    <property type="entry name" value="ISOMERASE"/>
    <property type="match status" value="1"/>
</dbReference>
<dbReference type="PANTHER" id="PTHR43489:SF3">
    <property type="entry name" value="XYLOSE ISOMERASE DOMAIN PROTEIN TIM BARREL"/>
    <property type="match status" value="1"/>
</dbReference>
<comment type="caution">
    <text evidence="3">The sequence shown here is derived from an EMBL/GenBank/DDBJ whole genome shotgun (WGS) entry which is preliminary data.</text>
</comment>
<proteinExistence type="predicted"/>